<evidence type="ECO:0000313" key="2">
    <source>
        <dbReference type="Proteomes" id="UP000191691"/>
    </source>
</evidence>
<proteinExistence type="predicted"/>
<organism evidence="1 2">
    <name type="scientific">Penicillium nalgiovense</name>
    <dbReference type="NCBI Taxonomy" id="60175"/>
    <lineage>
        <taxon>Eukaryota</taxon>
        <taxon>Fungi</taxon>
        <taxon>Dikarya</taxon>
        <taxon>Ascomycota</taxon>
        <taxon>Pezizomycotina</taxon>
        <taxon>Eurotiomycetes</taxon>
        <taxon>Eurotiomycetidae</taxon>
        <taxon>Eurotiales</taxon>
        <taxon>Aspergillaceae</taxon>
        <taxon>Penicillium</taxon>
    </lineage>
</organism>
<protein>
    <submittedName>
        <fullName evidence="1">Uncharacterized protein</fullName>
    </submittedName>
</protein>
<gene>
    <name evidence="1" type="ORF">PENNAL_c0013G08873</name>
</gene>
<dbReference type="AlphaFoldDB" id="A0A1V6YQF7"/>
<dbReference type="Proteomes" id="UP000191691">
    <property type="component" value="Unassembled WGS sequence"/>
</dbReference>
<dbReference type="STRING" id="60175.A0A1V6YQF7"/>
<keyword evidence="2" id="KW-1185">Reference proteome</keyword>
<name>A0A1V6YQF7_PENNA</name>
<accession>A0A1V6YQF7</accession>
<sequence>MCRDKKQPYILGTESYGTDSFETITALVVADHEHDIKLRTMSWRKTAYLLAGE</sequence>
<evidence type="ECO:0000313" key="1">
    <source>
        <dbReference type="EMBL" id="OQE89679.1"/>
    </source>
</evidence>
<reference evidence="2" key="1">
    <citation type="journal article" date="2017" name="Nat. Microbiol.">
        <title>Global analysis of biosynthetic gene clusters reveals vast potential of secondary metabolite production in Penicillium species.</title>
        <authorList>
            <person name="Nielsen J.C."/>
            <person name="Grijseels S."/>
            <person name="Prigent S."/>
            <person name="Ji B."/>
            <person name="Dainat J."/>
            <person name="Nielsen K.F."/>
            <person name="Frisvad J.C."/>
            <person name="Workman M."/>
            <person name="Nielsen J."/>
        </authorList>
    </citation>
    <scope>NUCLEOTIDE SEQUENCE [LARGE SCALE GENOMIC DNA]</scope>
    <source>
        <strain evidence="2">IBT 13039</strain>
    </source>
</reference>
<comment type="caution">
    <text evidence="1">The sequence shown here is derived from an EMBL/GenBank/DDBJ whole genome shotgun (WGS) entry which is preliminary data.</text>
</comment>
<dbReference type="EMBL" id="MOOB01000013">
    <property type="protein sequence ID" value="OQE89679.1"/>
    <property type="molecule type" value="Genomic_DNA"/>
</dbReference>